<organism evidence="1 2">
    <name type="scientific">Synaphobranchus kaupii</name>
    <name type="common">Kaup's arrowtooth eel</name>
    <dbReference type="NCBI Taxonomy" id="118154"/>
    <lineage>
        <taxon>Eukaryota</taxon>
        <taxon>Metazoa</taxon>
        <taxon>Chordata</taxon>
        <taxon>Craniata</taxon>
        <taxon>Vertebrata</taxon>
        <taxon>Euteleostomi</taxon>
        <taxon>Actinopterygii</taxon>
        <taxon>Neopterygii</taxon>
        <taxon>Teleostei</taxon>
        <taxon>Anguilliformes</taxon>
        <taxon>Synaphobranchidae</taxon>
        <taxon>Synaphobranchus</taxon>
    </lineage>
</organism>
<gene>
    <name evidence="1" type="ORF">SKAU_G00292560</name>
</gene>
<keyword evidence="2" id="KW-1185">Reference proteome</keyword>
<evidence type="ECO:0000313" key="1">
    <source>
        <dbReference type="EMBL" id="KAJ8345063.1"/>
    </source>
</evidence>
<protein>
    <submittedName>
        <fullName evidence="1">Uncharacterized protein</fullName>
    </submittedName>
</protein>
<name>A0A9Q1EU26_SYNKA</name>
<reference evidence="1" key="1">
    <citation type="journal article" date="2023" name="Science">
        <title>Genome structures resolve the early diversification of teleost fishes.</title>
        <authorList>
            <person name="Parey E."/>
            <person name="Louis A."/>
            <person name="Montfort J."/>
            <person name="Bouchez O."/>
            <person name="Roques C."/>
            <person name="Iampietro C."/>
            <person name="Lluch J."/>
            <person name="Castinel A."/>
            <person name="Donnadieu C."/>
            <person name="Desvignes T."/>
            <person name="Floi Bucao C."/>
            <person name="Jouanno E."/>
            <person name="Wen M."/>
            <person name="Mejri S."/>
            <person name="Dirks R."/>
            <person name="Jansen H."/>
            <person name="Henkel C."/>
            <person name="Chen W.J."/>
            <person name="Zahm M."/>
            <person name="Cabau C."/>
            <person name="Klopp C."/>
            <person name="Thompson A.W."/>
            <person name="Robinson-Rechavi M."/>
            <person name="Braasch I."/>
            <person name="Lecointre G."/>
            <person name="Bobe J."/>
            <person name="Postlethwait J.H."/>
            <person name="Berthelot C."/>
            <person name="Roest Crollius H."/>
            <person name="Guiguen Y."/>
        </authorList>
    </citation>
    <scope>NUCLEOTIDE SEQUENCE</scope>
    <source>
        <strain evidence="1">WJC10195</strain>
    </source>
</reference>
<accession>A0A9Q1EU26</accession>
<dbReference type="AlphaFoldDB" id="A0A9Q1EU26"/>
<dbReference type="EMBL" id="JAINUF010000012">
    <property type="protein sequence ID" value="KAJ8345063.1"/>
    <property type="molecule type" value="Genomic_DNA"/>
</dbReference>
<evidence type="ECO:0000313" key="2">
    <source>
        <dbReference type="Proteomes" id="UP001152622"/>
    </source>
</evidence>
<comment type="caution">
    <text evidence="1">The sequence shown here is derived from an EMBL/GenBank/DDBJ whole genome shotgun (WGS) entry which is preliminary data.</text>
</comment>
<sequence length="83" mass="9147">MFEDASSDRTMPVEKLEPLPTVASTLTSTLNGQAFLMWLRQALRLAEWFELIAISRVISPARCVSPDGLVMRRCGGAGRRAPV</sequence>
<proteinExistence type="predicted"/>
<dbReference type="Proteomes" id="UP001152622">
    <property type="component" value="Chromosome 12"/>
</dbReference>